<accession>A0A1V1HZS9</accession>
<dbReference type="RefSeq" id="WP_180703191.1">
    <property type="nucleotide sequence ID" value="NZ_JAVSGX010000021.1"/>
</dbReference>
<evidence type="ECO:0000313" key="2">
    <source>
        <dbReference type="Proteomes" id="UP000245622"/>
    </source>
</evidence>
<gene>
    <name evidence="1" type="ORF">CRIB_729</name>
</gene>
<sequence>MESVRINPTEFKLENFINYYNDNVGELLSEYPNYVSRICLIDRDYMDVVIFDEDYEGLDDASDYKELLLNGEYALHFAIGKTYEGAEKVEFIDGKKYGLNHYLEDIYEDDSTIKDIGELSLNVDNLIGLLFDFEDEDEEIVISVVDFEHGGGLSNPRIREVDDSGDIGNILKELIEKFSE</sequence>
<name>A0A1V1HZS9_9FIRM</name>
<dbReference type="AlphaFoldDB" id="A0A1V1HZS9"/>
<organism evidence="1 2">
    <name type="scientific">Romboutsia ilealis</name>
    <dbReference type="NCBI Taxonomy" id="1115758"/>
    <lineage>
        <taxon>Bacteria</taxon>
        <taxon>Bacillati</taxon>
        <taxon>Bacillota</taxon>
        <taxon>Clostridia</taxon>
        <taxon>Peptostreptococcales</taxon>
        <taxon>Peptostreptococcaceae</taxon>
        <taxon>Romboutsia</taxon>
    </lineage>
</organism>
<dbReference type="KEGG" id="ril:CRIB_729"/>
<reference evidence="1 2" key="1">
    <citation type="submission" date="2014-04" db="EMBL/GenBank/DDBJ databases">
        <authorList>
            <person name="Hornung B.V."/>
        </authorList>
    </citation>
    <scope>NUCLEOTIDE SEQUENCE [LARGE SCALE GENOMIC DNA]</scope>
    <source>
        <strain evidence="1 2">CRIB</strain>
    </source>
</reference>
<dbReference type="Proteomes" id="UP000245622">
    <property type="component" value="Chromosome 1"/>
</dbReference>
<dbReference type="EMBL" id="LN555523">
    <property type="protein sequence ID" value="CED93481.1"/>
    <property type="molecule type" value="Genomic_DNA"/>
</dbReference>
<proteinExistence type="predicted"/>
<keyword evidence="2" id="KW-1185">Reference proteome</keyword>
<evidence type="ECO:0000313" key="1">
    <source>
        <dbReference type="EMBL" id="CED93481.1"/>
    </source>
</evidence>
<protein>
    <submittedName>
        <fullName evidence="1">Uncharacterized protein</fullName>
    </submittedName>
</protein>
<dbReference type="GeneID" id="82204909"/>